<dbReference type="Pfam" id="PF07077">
    <property type="entry name" value="DUF1345"/>
    <property type="match status" value="1"/>
</dbReference>
<sequence length="223" mass="24412">MTRLFDILRHLSAGWRLLICLCIGSGIFLWPFEPDDPMVHAGAAWLAGVLLFLGWTAYAVHCISIAQLRKRARELDDNAWVVSLLVVIAALISLLGLGLIIYGKGGATGLVLGLRLGFGGASLIASWFLIHTVLALHYAHLYYGDAEGDGKKADRKGLEFPGKGDPDYSDFFYYSFVIGMTCQVSDISIQSRGMRRLTLVHSIVSFFFNTTVIALTVNLIASN</sequence>
<feature type="transmembrane region" description="Helical" evidence="1">
    <location>
        <begin position="44"/>
        <end position="68"/>
    </location>
</feature>
<evidence type="ECO:0000313" key="3">
    <source>
        <dbReference type="Proteomes" id="UP000317496"/>
    </source>
</evidence>
<feature type="transmembrane region" description="Helical" evidence="1">
    <location>
        <begin position="80"/>
        <end position="103"/>
    </location>
</feature>
<accession>A0A516H5G2</accession>
<organism evidence="2 3">
    <name type="scientific">Ferrovibrio terrae</name>
    <dbReference type="NCBI Taxonomy" id="2594003"/>
    <lineage>
        <taxon>Bacteria</taxon>
        <taxon>Pseudomonadati</taxon>
        <taxon>Pseudomonadota</taxon>
        <taxon>Alphaproteobacteria</taxon>
        <taxon>Rhodospirillales</taxon>
        <taxon>Rhodospirillaceae</taxon>
        <taxon>Ferrovibrio</taxon>
    </lineage>
</organism>
<dbReference type="AlphaFoldDB" id="A0A516H5G2"/>
<keyword evidence="3" id="KW-1185">Reference proteome</keyword>
<reference evidence="2 3" key="1">
    <citation type="submission" date="2019-07" db="EMBL/GenBank/DDBJ databases">
        <title>Genome sequencing for Ferrovibrio sp. K5.</title>
        <authorList>
            <person name="Park S.-J."/>
        </authorList>
    </citation>
    <scope>NUCLEOTIDE SEQUENCE [LARGE SCALE GENOMIC DNA]</scope>
    <source>
        <strain evidence="2 3">K5</strain>
    </source>
</reference>
<keyword evidence="1" id="KW-1133">Transmembrane helix</keyword>
<evidence type="ECO:0000313" key="2">
    <source>
        <dbReference type="EMBL" id="QDO99044.1"/>
    </source>
</evidence>
<dbReference type="RefSeq" id="WP_144258040.1">
    <property type="nucleotide sequence ID" value="NZ_CP041636.1"/>
</dbReference>
<keyword evidence="1" id="KW-0472">Membrane</keyword>
<feature type="transmembrane region" description="Helical" evidence="1">
    <location>
        <begin position="199"/>
        <end position="221"/>
    </location>
</feature>
<name>A0A516H5G2_9PROT</name>
<proteinExistence type="predicted"/>
<feature type="transmembrane region" description="Helical" evidence="1">
    <location>
        <begin position="123"/>
        <end position="143"/>
    </location>
</feature>
<evidence type="ECO:0000256" key="1">
    <source>
        <dbReference type="SAM" id="Phobius"/>
    </source>
</evidence>
<feature type="transmembrane region" description="Helical" evidence="1">
    <location>
        <begin position="12"/>
        <end position="32"/>
    </location>
</feature>
<dbReference type="KEGG" id="fer:FNB15_17995"/>
<protein>
    <submittedName>
        <fullName evidence="2">DUF1345 domain-containing protein</fullName>
    </submittedName>
</protein>
<keyword evidence="1" id="KW-0812">Transmembrane</keyword>
<dbReference type="InterPro" id="IPR009781">
    <property type="entry name" value="DUF1345"/>
</dbReference>
<dbReference type="Proteomes" id="UP000317496">
    <property type="component" value="Chromosome"/>
</dbReference>
<dbReference type="OrthoDB" id="64737at2"/>
<gene>
    <name evidence="2" type="ORF">FNB15_17995</name>
</gene>
<dbReference type="EMBL" id="CP041636">
    <property type="protein sequence ID" value="QDO99044.1"/>
    <property type="molecule type" value="Genomic_DNA"/>
</dbReference>